<dbReference type="AlphaFoldDB" id="A0A8R7THD5"/>
<name>A0A8R7THD5_TRIUA</name>
<accession>A0A8R7THD5</accession>
<reference evidence="2" key="1">
    <citation type="journal article" date="2013" name="Nature">
        <title>Draft genome of the wheat A-genome progenitor Triticum urartu.</title>
        <authorList>
            <person name="Ling H.Q."/>
            <person name="Zhao S."/>
            <person name="Liu D."/>
            <person name="Wang J."/>
            <person name="Sun H."/>
            <person name="Zhang C."/>
            <person name="Fan H."/>
            <person name="Li D."/>
            <person name="Dong L."/>
            <person name="Tao Y."/>
            <person name="Gao C."/>
            <person name="Wu H."/>
            <person name="Li Y."/>
            <person name="Cui Y."/>
            <person name="Guo X."/>
            <person name="Zheng S."/>
            <person name="Wang B."/>
            <person name="Yu K."/>
            <person name="Liang Q."/>
            <person name="Yang W."/>
            <person name="Lou X."/>
            <person name="Chen J."/>
            <person name="Feng M."/>
            <person name="Jian J."/>
            <person name="Zhang X."/>
            <person name="Luo G."/>
            <person name="Jiang Y."/>
            <person name="Liu J."/>
            <person name="Wang Z."/>
            <person name="Sha Y."/>
            <person name="Zhang B."/>
            <person name="Wu H."/>
            <person name="Tang D."/>
            <person name="Shen Q."/>
            <person name="Xue P."/>
            <person name="Zou S."/>
            <person name="Wang X."/>
            <person name="Liu X."/>
            <person name="Wang F."/>
            <person name="Yang Y."/>
            <person name="An X."/>
            <person name="Dong Z."/>
            <person name="Zhang K."/>
            <person name="Zhang X."/>
            <person name="Luo M.C."/>
            <person name="Dvorak J."/>
            <person name="Tong Y."/>
            <person name="Wang J."/>
            <person name="Yang H."/>
            <person name="Li Z."/>
            <person name="Wang D."/>
            <person name="Zhang A."/>
            <person name="Wang J."/>
        </authorList>
    </citation>
    <scope>NUCLEOTIDE SEQUENCE</scope>
    <source>
        <strain evidence="2">cv. G1812</strain>
    </source>
</reference>
<organism evidence="1 2">
    <name type="scientific">Triticum urartu</name>
    <name type="common">Red wild einkorn</name>
    <name type="synonym">Crithodium urartu</name>
    <dbReference type="NCBI Taxonomy" id="4572"/>
    <lineage>
        <taxon>Eukaryota</taxon>
        <taxon>Viridiplantae</taxon>
        <taxon>Streptophyta</taxon>
        <taxon>Embryophyta</taxon>
        <taxon>Tracheophyta</taxon>
        <taxon>Spermatophyta</taxon>
        <taxon>Magnoliopsida</taxon>
        <taxon>Liliopsida</taxon>
        <taxon>Poales</taxon>
        <taxon>Poaceae</taxon>
        <taxon>BOP clade</taxon>
        <taxon>Pooideae</taxon>
        <taxon>Triticodae</taxon>
        <taxon>Triticeae</taxon>
        <taxon>Triticinae</taxon>
        <taxon>Triticum</taxon>
    </lineage>
</organism>
<evidence type="ECO:0000313" key="2">
    <source>
        <dbReference type="Proteomes" id="UP000015106"/>
    </source>
</evidence>
<reference evidence="1" key="3">
    <citation type="submission" date="2022-06" db="UniProtKB">
        <authorList>
            <consortium name="EnsemblPlants"/>
        </authorList>
    </citation>
    <scope>IDENTIFICATION</scope>
</reference>
<protein>
    <submittedName>
        <fullName evidence="1">Uncharacterized protein</fullName>
    </submittedName>
</protein>
<proteinExistence type="predicted"/>
<dbReference type="EnsemblPlants" id="TuG1812G0200002846.01.T03">
    <property type="protein sequence ID" value="TuG1812G0200002846.01.T03"/>
    <property type="gene ID" value="TuG1812G0200002846.01"/>
</dbReference>
<dbReference type="Gramene" id="TuG1812G0200002846.01.T02">
    <property type="protein sequence ID" value="TuG1812G0200002846.01.T02"/>
    <property type="gene ID" value="TuG1812G0200002846.01"/>
</dbReference>
<sequence>MWRQRQRASDGAGGMTQRRGLPLPRVEYYPFLFRAATTRRHRGRCKIRASSAVTATFSGVPLHCRRAGEEEADQARKGNINEELG</sequence>
<dbReference type="EnsemblPlants" id="TuG1812G0200002846.01.T02">
    <property type="protein sequence ID" value="TuG1812G0200002846.01.T02"/>
    <property type="gene ID" value="TuG1812G0200002846.01"/>
</dbReference>
<keyword evidence="2" id="KW-1185">Reference proteome</keyword>
<evidence type="ECO:0000313" key="1">
    <source>
        <dbReference type="EnsemblPlants" id="TuG1812G0200002846.01.T03"/>
    </source>
</evidence>
<dbReference type="Gramene" id="TuG1812G0200002846.01.T03">
    <property type="protein sequence ID" value="TuG1812G0200002846.01.T03"/>
    <property type="gene ID" value="TuG1812G0200002846.01"/>
</dbReference>
<dbReference type="Proteomes" id="UP000015106">
    <property type="component" value="Chromosome 2"/>
</dbReference>
<reference evidence="1" key="2">
    <citation type="submission" date="2018-03" db="EMBL/GenBank/DDBJ databases">
        <title>The Triticum urartu genome reveals the dynamic nature of wheat genome evolution.</title>
        <authorList>
            <person name="Ling H."/>
            <person name="Ma B."/>
            <person name="Shi X."/>
            <person name="Liu H."/>
            <person name="Dong L."/>
            <person name="Sun H."/>
            <person name="Cao Y."/>
            <person name="Gao Q."/>
            <person name="Zheng S."/>
            <person name="Li Y."/>
            <person name="Yu Y."/>
            <person name="Du H."/>
            <person name="Qi M."/>
            <person name="Li Y."/>
            <person name="Yu H."/>
            <person name="Cui Y."/>
            <person name="Wang N."/>
            <person name="Chen C."/>
            <person name="Wu H."/>
            <person name="Zhao Y."/>
            <person name="Zhang J."/>
            <person name="Li Y."/>
            <person name="Zhou W."/>
            <person name="Zhang B."/>
            <person name="Hu W."/>
            <person name="Eijk M."/>
            <person name="Tang J."/>
            <person name="Witsenboer H."/>
            <person name="Zhao S."/>
            <person name="Li Z."/>
            <person name="Zhang A."/>
            <person name="Wang D."/>
            <person name="Liang C."/>
        </authorList>
    </citation>
    <scope>NUCLEOTIDE SEQUENCE [LARGE SCALE GENOMIC DNA]</scope>
    <source>
        <strain evidence="1">cv. G1812</strain>
    </source>
</reference>